<keyword evidence="3" id="KW-1185">Reference proteome</keyword>
<reference evidence="2 3" key="1">
    <citation type="submission" date="2020-05" db="EMBL/GenBank/DDBJ databases">
        <authorList>
            <person name="Li K."/>
        </authorList>
    </citation>
    <scope>NUCLEOTIDE SEQUENCE [LARGE SCALE GENOMIC DNA]</scope>
    <source>
        <strain evidence="3">jing01</strain>
    </source>
</reference>
<sequence>MPRSRLYDYVNSTRTDQQDTTTPEAPEGTGSPVRGAPQTDAAEHRRHEFVRLLGEFRRTAVLVPLDQDDAPLTADFGGVRWFYAFSNEEALARFALARGEGDREWPYQRWLGARLLDAAVPAVGVPCGVALDCADGEDGMAFPPVRGIVPDEVAVDVDVVAE</sequence>
<gene>
    <name evidence="2" type="ORF">HKX69_10505</name>
</gene>
<evidence type="ECO:0000313" key="2">
    <source>
        <dbReference type="EMBL" id="QJS14272.1"/>
    </source>
</evidence>
<dbReference type="EMBL" id="CP053189">
    <property type="protein sequence ID" value="QJS14272.1"/>
    <property type="molecule type" value="Genomic_DNA"/>
</dbReference>
<feature type="compositionally biased region" description="Polar residues" evidence="1">
    <location>
        <begin position="10"/>
        <end position="23"/>
    </location>
</feature>
<organism evidence="2 3">
    <name type="scientific">Streptomyces argyrophylli</name>
    <dbReference type="NCBI Taxonomy" id="2726118"/>
    <lineage>
        <taxon>Bacteria</taxon>
        <taxon>Bacillati</taxon>
        <taxon>Actinomycetota</taxon>
        <taxon>Actinomycetes</taxon>
        <taxon>Kitasatosporales</taxon>
        <taxon>Streptomycetaceae</taxon>
        <taxon>Streptomyces</taxon>
    </lineage>
</organism>
<name>A0A6M4PTH3_9ACTN</name>
<protein>
    <recommendedName>
        <fullName evidence="4">SseB family protein</fullName>
    </recommendedName>
</protein>
<evidence type="ECO:0000313" key="3">
    <source>
        <dbReference type="Proteomes" id="UP000502641"/>
    </source>
</evidence>
<evidence type="ECO:0008006" key="4">
    <source>
        <dbReference type="Google" id="ProtNLM"/>
    </source>
</evidence>
<feature type="region of interest" description="Disordered" evidence="1">
    <location>
        <begin position="1"/>
        <end position="41"/>
    </location>
</feature>
<proteinExistence type="predicted"/>
<dbReference type="KEGG" id="sarg:HKX69_10505"/>
<dbReference type="Proteomes" id="UP000502641">
    <property type="component" value="Chromosome"/>
</dbReference>
<evidence type="ECO:0000256" key="1">
    <source>
        <dbReference type="SAM" id="MobiDB-lite"/>
    </source>
</evidence>
<dbReference type="AlphaFoldDB" id="A0A6M4PTH3"/>
<accession>A0A6M4PTH3</accession>